<proteinExistence type="predicted"/>
<evidence type="ECO:0000313" key="2">
    <source>
        <dbReference type="EMBL" id="KAK1744649.1"/>
    </source>
</evidence>
<dbReference type="AlphaFoldDB" id="A0AAD8YFJ3"/>
<name>A0AAD8YFJ3_9STRA</name>
<dbReference type="Proteomes" id="UP001224775">
    <property type="component" value="Unassembled WGS sequence"/>
</dbReference>
<sequence>MKELDLSDNNIKGSIPIELGKLSNLMYLRLSYNAFTGAVPDGLAEMKGLQLLHLQSNRITGMPTIPRLNDNIHGLSTFVADCGVPSDFDETLECDNCTMCCKYYFNVNAAIAHFDYLIPTFYRHRLKLGNADDGCYPQEETNIQKLGVESYEIFAAVLFACFIALCCMVALLLYMTARRKKIGNSLTSEMETRIKENDVYALSKIGKDSVYSYFVTDKLFGWFLALATIGIQVGILVFFMKSAEANLQNDRTAVEFTWQCPRDTDSCKNKSKLSDFGWICFGFMICAHLATDFIGDPN</sequence>
<dbReference type="InterPro" id="IPR032675">
    <property type="entry name" value="LRR_dom_sf"/>
</dbReference>
<comment type="caution">
    <text evidence="2">The sequence shown here is derived from an EMBL/GenBank/DDBJ whole genome shotgun (WGS) entry which is preliminary data.</text>
</comment>
<dbReference type="Pfam" id="PF13855">
    <property type="entry name" value="LRR_8"/>
    <property type="match status" value="1"/>
</dbReference>
<dbReference type="InterPro" id="IPR053038">
    <property type="entry name" value="RLP_Defense"/>
</dbReference>
<protein>
    <submittedName>
        <fullName evidence="2">Uncharacterized protein</fullName>
    </submittedName>
</protein>
<evidence type="ECO:0000256" key="1">
    <source>
        <dbReference type="SAM" id="Phobius"/>
    </source>
</evidence>
<feature type="transmembrane region" description="Helical" evidence="1">
    <location>
        <begin position="219"/>
        <end position="239"/>
    </location>
</feature>
<keyword evidence="1" id="KW-0472">Membrane</keyword>
<dbReference type="PROSITE" id="PS51450">
    <property type="entry name" value="LRR"/>
    <property type="match status" value="1"/>
</dbReference>
<dbReference type="InterPro" id="IPR001611">
    <property type="entry name" value="Leu-rich_rpt"/>
</dbReference>
<dbReference type="Gene3D" id="3.80.10.10">
    <property type="entry name" value="Ribonuclease Inhibitor"/>
    <property type="match status" value="1"/>
</dbReference>
<reference evidence="2" key="1">
    <citation type="submission" date="2023-06" db="EMBL/GenBank/DDBJ databases">
        <title>Survivors Of The Sea: Transcriptome response of Skeletonema marinoi to long-term dormancy.</title>
        <authorList>
            <person name="Pinder M.I.M."/>
            <person name="Kourtchenko O."/>
            <person name="Robertson E.K."/>
            <person name="Larsson T."/>
            <person name="Maumus F."/>
            <person name="Osuna-Cruz C.M."/>
            <person name="Vancaester E."/>
            <person name="Stenow R."/>
            <person name="Vandepoele K."/>
            <person name="Ploug H."/>
            <person name="Bruchert V."/>
            <person name="Godhe A."/>
            <person name="Topel M."/>
        </authorList>
    </citation>
    <scope>NUCLEOTIDE SEQUENCE</scope>
    <source>
        <strain evidence="2">R05AC</strain>
    </source>
</reference>
<dbReference type="PANTHER" id="PTHR48064:SF6">
    <property type="entry name" value="RECEPTOR-LIKE PROTEIN KINASE 2"/>
    <property type="match status" value="1"/>
</dbReference>
<dbReference type="SUPFAM" id="SSF52058">
    <property type="entry name" value="L domain-like"/>
    <property type="match status" value="1"/>
</dbReference>
<feature type="transmembrane region" description="Helical" evidence="1">
    <location>
        <begin position="276"/>
        <end position="295"/>
    </location>
</feature>
<dbReference type="EMBL" id="JATAAI010000007">
    <property type="protein sequence ID" value="KAK1744649.1"/>
    <property type="molecule type" value="Genomic_DNA"/>
</dbReference>
<dbReference type="PANTHER" id="PTHR48064">
    <property type="entry name" value="OS01G0750400 PROTEIN"/>
    <property type="match status" value="1"/>
</dbReference>
<evidence type="ECO:0000313" key="3">
    <source>
        <dbReference type="Proteomes" id="UP001224775"/>
    </source>
</evidence>
<keyword evidence="1" id="KW-0812">Transmembrane</keyword>
<keyword evidence="3" id="KW-1185">Reference proteome</keyword>
<accession>A0AAD8YFJ3</accession>
<gene>
    <name evidence="2" type="ORF">QTG54_005182</name>
</gene>
<organism evidence="2 3">
    <name type="scientific">Skeletonema marinoi</name>
    <dbReference type="NCBI Taxonomy" id="267567"/>
    <lineage>
        <taxon>Eukaryota</taxon>
        <taxon>Sar</taxon>
        <taxon>Stramenopiles</taxon>
        <taxon>Ochrophyta</taxon>
        <taxon>Bacillariophyta</taxon>
        <taxon>Coscinodiscophyceae</taxon>
        <taxon>Thalassiosirophycidae</taxon>
        <taxon>Thalassiosirales</taxon>
        <taxon>Skeletonemataceae</taxon>
        <taxon>Skeletonema</taxon>
        <taxon>Skeletonema marinoi-dohrnii complex</taxon>
    </lineage>
</organism>
<feature type="transmembrane region" description="Helical" evidence="1">
    <location>
        <begin position="153"/>
        <end position="175"/>
    </location>
</feature>
<keyword evidence="1" id="KW-1133">Transmembrane helix</keyword>